<dbReference type="Gene3D" id="3.40.50.11590">
    <property type="match status" value="1"/>
</dbReference>
<dbReference type="EMBL" id="FWXY01000010">
    <property type="protein sequence ID" value="SMC78007.1"/>
    <property type="molecule type" value="Genomic_DNA"/>
</dbReference>
<evidence type="ECO:0000313" key="2">
    <source>
        <dbReference type="EMBL" id="SMC78007.1"/>
    </source>
</evidence>
<proteinExistence type="predicted"/>
<dbReference type="SUPFAM" id="SSF159713">
    <property type="entry name" value="Dhaf3308-like"/>
    <property type="match status" value="1"/>
</dbReference>
<protein>
    <submittedName>
        <fullName evidence="2">Putative heavy-metal chelation</fullName>
    </submittedName>
</protein>
<accession>A0A1W2BYF7</accession>
<reference evidence="2 3" key="1">
    <citation type="submission" date="2017-04" db="EMBL/GenBank/DDBJ databases">
        <authorList>
            <person name="Afonso C.L."/>
            <person name="Miller P.J."/>
            <person name="Scott M.A."/>
            <person name="Spackman E."/>
            <person name="Goraichik I."/>
            <person name="Dimitrov K.M."/>
            <person name="Suarez D.L."/>
            <person name="Swayne D.E."/>
        </authorList>
    </citation>
    <scope>NUCLEOTIDE SEQUENCE [LARGE SCALE GENOMIC DNA]</scope>
    <source>
        <strain evidence="2 3">DSM 3385</strain>
    </source>
</reference>
<feature type="domain" description="Putative heavy-metal chelation" evidence="1">
    <location>
        <begin position="125"/>
        <end position="262"/>
    </location>
</feature>
<dbReference type="Proteomes" id="UP000192418">
    <property type="component" value="Unassembled WGS sequence"/>
</dbReference>
<dbReference type="STRING" id="1121400.SAMN02746065_11011"/>
<dbReference type="RefSeq" id="WP_084069369.1">
    <property type="nucleotide sequence ID" value="NZ_FWXY01000010.1"/>
</dbReference>
<dbReference type="OrthoDB" id="252759at2"/>
<evidence type="ECO:0000313" key="3">
    <source>
        <dbReference type="Proteomes" id="UP000192418"/>
    </source>
</evidence>
<dbReference type="AlphaFoldDB" id="A0A1W2BYF7"/>
<sequence>MAMKDEFRKIITTLADRFSVPPIDKMFFPPLYRGGQPRNAEFMAMGLGQGAAGISFVLIGDATGADLYNKLHPDQFIGKDPVAFALEFGSDDPVKEMISLAAINAISHFAMVKMGVEVDSTSDSLGLLNLCAGDRIGMVGLFMPLMGAIKKTGADLVILEKKPELKEKFPRLNITLDPRELKTCNKVLCTSTTILNNSLDNIMTHCDPGAFVSIVGPTAGYFPDPVFARGVDVVGGRVVKDSELFFQLLEQGKKWGDATEKVCFQKSTYRSVV</sequence>
<organism evidence="2 3">
    <name type="scientific">Desulfocicer vacuolatum DSM 3385</name>
    <dbReference type="NCBI Taxonomy" id="1121400"/>
    <lineage>
        <taxon>Bacteria</taxon>
        <taxon>Pseudomonadati</taxon>
        <taxon>Thermodesulfobacteriota</taxon>
        <taxon>Desulfobacteria</taxon>
        <taxon>Desulfobacterales</taxon>
        <taxon>Desulfobacteraceae</taxon>
        <taxon>Desulfocicer</taxon>
    </lineage>
</organism>
<dbReference type="Pfam" id="PF04016">
    <property type="entry name" value="DUF364"/>
    <property type="match status" value="1"/>
</dbReference>
<evidence type="ECO:0000259" key="1">
    <source>
        <dbReference type="Pfam" id="PF04016"/>
    </source>
</evidence>
<gene>
    <name evidence="2" type="ORF">SAMN02746065_11011</name>
</gene>
<dbReference type="InterPro" id="IPR007161">
    <property type="entry name" value="DUF364"/>
</dbReference>
<name>A0A1W2BYF7_9BACT</name>
<keyword evidence="3" id="KW-1185">Reference proteome</keyword>